<reference evidence="1" key="1">
    <citation type="journal article" date="2021" name="Environ. Microbiol.">
        <title>Cryptic niche differentiation of novel sediment ecotypes of Rugeria pomeroyi correlates with nitrate respiration.</title>
        <authorList>
            <person name="Lin X."/>
            <person name="McNichol J."/>
            <person name="Chu X."/>
            <person name="Qian Y."/>
            <person name="Luo H."/>
        </authorList>
    </citation>
    <scope>NUCLEOTIDE SEQUENCE</scope>
    <source>
        <strain evidence="1">SZCCDBB064</strain>
    </source>
</reference>
<dbReference type="AlphaFoldDB" id="A0A9Q3ZGH0"/>
<comment type="caution">
    <text evidence="1">The sequence shown here is derived from an EMBL/GenBank/DDBJ whole genome shotgun (WGS) entry which is preliminary data.</text>
</comment>
<proteinExistence type="predicted"/>
<dbReference type="EMBL" id="JAGQAF010000002">
    <property type="protein sequence ID" value="MCE8536477.1"/>
    <property type="molecule type" value="Genomic_DNA"/>
</dbReference>
<evidence type="ECO:0000313" key="2">
    <source>
        <dbReference type="Proteomes" id="UP000813672"/>
    </source>
</evidence>
<dbReference type="RefSeq" id="WP_234136258.1">
    <property type="nucleotide sequence ID" value="NZ_JAGQAF010000002.1"/>
</dbReference>
<protein>
    <submittedName>
        <fullName evidence="1">Uncharacterized protein</fullName>
    </submittedName>
</protein>
<sequence length="86" mass="9844">MDMITLAPLAGLLPAVGFFALWYLTARRLRLSQFHIRQQTDRIQDLRRTLEGLDLELSMKEARIARLSRDLTQSRSRHAAPLARAG</sequence>
<dbReference type="Proteomes" id="UP000813672">
    <property type="component" value="Unassembled WGS sequence"/>
</dbReference>
<organism evidence="1 2">
    <name type="scientific">Ruegeria pomeroyi</name>
    <dbReference type="NCBI Taxonomy" id="89184"/>
    <lineage>
        <taxon>Bacteria</taxon>
        <taxon>Pseudomonadati</taxon>
        <taxon>Pseudomonadota</taxon>
        <taxon>Alphaproteobacteria</taxon>
        <taxon>Rhodobacterales</taxon>
        <taxon>Roseobacteraceae</taxon>
        <taxon>Ruegeria</taxon>
    </lineage>
</organism>
<gene>
    <name evidence="1" type="ORF">KBY27_03330</name>
</gene>
<accession>A0A9Q3ZGH0</accession>
<name>A0A9Q3ZGH0_9RHOB</name>
<evidence type="ECO:0000313" key="1">
    <source>
        <dbReference type="EMBL" id="MCE8536477.1"/>
    </source>
</evidence>